<keyword evidence="2" id="KW-0614">Plasmid</keyword>
<evidence type="ECO:0000313" key="3">
    <source>
        <dbReference type="Proteomes" id="UP000006983"/>
    </source>
</evidence>
<accession>J7SHL5</accession>
<organism evidence="2 3">
    <name type="scientific">Streptococcus salivarius K12</name>
    <dbReference type="NCBI Taxonomy" id="1200793"/>
    <lineage>
        <taxon>Bacteria</taxon>
        <taxon>Bacillati</taxon>
        <taxon>Bacillota</taxon>
        <taxon>Bacilli</taxon>
        <taxon>Lactobacillales</taxon>
        <taxon>Streptococcaceae</taxon>
        <taxon>Streptococcus</taxon>
    </lineage>
</organism>
<gene>
    <name evidence="2" type="ORF">RSSL_00926</name>
</gene>
<feature type="compositionally biased region" description="Basic and acidic residues" evidence="1">
    <location>
        <begin position="299"/>
        <end position="308"/>
    </location>
</feature>
<dbReference type="EMBL" id="ALIF01000007">
    <property type="protein sequence ID" value="EJO15262.1"/>
    <property type="molecule type" value="Genomic_DNA"/>
</dbReference>
<name>J7SHL5_STRSL</name>
<sequence>MKRRTRQMTRIPGNKKWFLNIAKKINLPLYPKKKFNGEEVTLMPDGTVRLSETGEKPSAEALEAYQDFVKKFNERLRRFGVRTIDGKATLNTVSRFSDDYYKKYASTPLLKQVYPNNDFPFHLQLQEDYIIQINYSQETDYELISKQLNQLDMDILLFIATFRNVQLLQISREFGLPIPKIKPHLKRLREFYLVQEWEFEREDTPGALATSYSIYSHGTMLLLLANKISRNFTYKWKDILREEDNYSPIRYWKVVDAYQNFKFNQNYAYFVPTSKLEKFTYTVTKTQEKSESKSPLSGMEKRKSELQAKKAKKKEHTYTVHVPRYLFIGQLALNKKEDDGTKNLFDVYPYITNVGDTSDLDKLLNVFKHFGRFEDGLDEEGNKRYLLIIVDNFDDIQEIEDKYMLIENGGYKNLNNIIFLNLELAAEEGIDKSLVVIRSQNATDGGRVAKYMPFRMNEAFNERPLIKDAELEELNQEEGDTDA</sequence>
<proteinExistence type="predicted"/>
<reference evidence="2 3" key="1">
    <citation type="journal article" date="2012" name="J. Bacteriol.">
        <title>Genome Sequence of the Lantibiotic Bacteriocin Producer Streptococcus salivarius Strain K12.</title>
        <authorList>
            <person name="Barretto C."/>
            <person name="Alvarez-Martin P."/>
            <person name="Foata F."/>
            <person name="Renault P."/>
            <person name="Berger B."/>
        </authorList>
    </citation>
    <scope>NUCLEOTIDE SEQUENCE [LARGE SCALE GENOMIC DNA]</scope>
    <source>
        <strain evidence="2 3">K12</strain>
        <plasmid evidence="2">pRSSL1</plasmid>
    </source>
</reference>
<dbReference type="Proteomes" id="UP000006983">
    <property type="component" value="Unassembled WGS sequence"/>
</dbReference>
<dbReference type="AlphaFoldDB" id="J7SHL5"/>
<evidence type="ECO:0000313" key="2">
    <source>
        <dbReference type="EMBL" id="EJO15262.1"/>
    </source>
</evidence>
<dbReference type="PATRIC" id="fig|1200793.3.peg.2072"/>
<evidence type="ECO:0000256" key="1">
    <source>
        <dbReference type="SAM" id="MobiDB-lite"/>
    </source>
</evidence>
<protein>
    <submittedName>
        <fullName evidence="2">Uncharacterized protein</fullName>
    </submittedName>
</protein>
<feature type="region of interest" description="Disordered" evidence="1">
    <location>
        <begin position="290"/>
        <end position="312"/>
    </location>
</feature>
<comment type="caution">
    <text evidence="2">The sequence shown here is derived from an EMBL/GenBank/DDBJ whole genome shotgun (WGS) entry which is preliminary data.</text>
</comment>
<keyword evidence="3" id="KW-1185">Reference proteome</keyword>
<geneLocation type="plasmid" evidence="2">
    <name>pRSSL1</name>
</geneLocation>